<keyword evidence="2" id="KW-1185">Reference proteome</keyword>
<dbReference type="Pfam" id="PF02511">
    <property type="entry name" value="Thy1"/>
    <property type="match status" value="1"/>
</dbReference>
<evidence type="ECO:0000313" key="2">
    <source>
        <dbReference type="Proteomes" id="UP000477488"/>
    </source>
</evidence>
<accession>A0A6L5XJF9</accession>
<comment type="caution">
    <text evidence="1">The sequence shown here is derived from an EMBL/GenBank/DDBJ whole genome shotgun (WGS) entry which is preliminary data.</text>
</comment>
<gene>
    <name evidence="1" type="ORF">FYJ44_04535</name>
</gene>
<dbReference type="EMBL" id="VUMH01000003">
    <property type="protein sequence ID" value="MSS27326.1"/>
    <property type="molecule type" value="Genomic_DNA"/>
</dbReference>
<dbReference type="RefSeq" id="WP_154509565.1">
    <property type="nucleotide sequence ID" value="NZ_VUMH01000003.1"/>
</dbReference>
<dbReference type="Gene3D" id="3.30.1360.170">
    <property type="match status" value="1"/>
</dbReference>
<dbReference type="GO" id="GO:0004799">
    <property type="term" value="F:thymidylate synthase activity"/>
    <property type="evidence" value="ECO:0007669"/>
    <property type="project" value="TreeGrafter"/>
</dbReference>
<proteinExistence type="predicted"/>
<dbReference type="GO" id="GO:0006231">
    <property type="term" value="P:dTMP biosynthetic process"/>
    <property type="evidence" value="ECO:0007669"/>
    <property type="project" value="InterPro"/>
</dbReference>
<dbReference type="InterPro" id="IPR036098">
    <property type="entry name" value="Thymidylate_synthase_ThyX_sf"/>
</dbReference>
<dbReference type="SUPFAM" id="SSF69796">
    <property type="entry name" value="Thymidylate synthase-complementing protein Thy1"/>
    <property type="match status" value="1"/>
</dbReference>
<dbReference type="GO" id="GO:0050797">
    <property type="term" value="F:thymidylate synthase (FAD) activity"/>
    <property type="evidence" value="ECO:0007669"/>
    <property type="project" value="InterPro"/>
</dbReference>
<reference evidence="1 2" key="1">
    <citation type="submission" date="2019-09" db="EMBL/GenBank/DDBJ databases">
        <title>In-depth cultivation of the pig gut microbiome towards novel bacterial diversity and tailored functional studies.</title>
        <authorList>
            <person name="Wylensek D."/>
            <person name="Hitch T.C.A."/>
            <person name="Clavel T."/>
        </authorList>
    </citation>
    <scope>NUCLEOTIDE SEQUENCE [LARGE SCALE GENOMIC DNA]</scope>
    <source>
        <strain evidence="1 2">PG-178-WT-4</strain>
    </source>
</reference>
<dbReference type="PROSITE" id="PS51331">
    <property type="entry name" value="THYX"/>
    <property type="match status" value="1"/>
</dbReference>
<dbReference type="AlphaFoldDB" id="A0A6L5XJF9"/>
<dbReference type="CDD" id="cd20175">
    <property type="entry name" value="ThyX"/>
    <property type="match status" value="1"/>
</dbReference>
<dbReference type="PANTHER" id="PTHR34934">
    <property type="entry name" value="FLAVIN-DEPENDENT THYMIDYLATE SYNTHASE"/>
    <property type="match status" value="1"/>
</dbReference>
<dbReference type="GO" id="GO:0050660">
    <property type="term" value="F:flavin adenine dinucleotide binding"/>
    <property type="evidence" value="ECO:0007669"/>
    <property type="project" value="InterPro"/>
</dbReference>
<organism evidence="1 2">
    <name type="scientific">Desulfovibrio porci</name>
    <dbReference type="NCBI Taxonomy" id="2605782"/>
    <lineage>
        <taxon>Bacteria</taxon>
        <taxon>Pseudomonadati</taxon>
        <taxon>Thermodesulfobacteriota</taxon>
        <taxon>Desulfovibrionia</taxon>
        <taxon>Desulfovibrionales</taxon>
        <taxon>Desulfovibrionaceae</taxon>
        <taxon>Desulfovibrio</taxon>
    </lineage>
</organism>
<protein>
    <submittedName>
        <fullName evidence="1">FAD-dependent thymidylate synthase</fullName>
    </submittedName>
</protein>
<dbReference type="PANTHER" id="PTHR34934:SF1">
    <property type="entry name" value="FLAVIN-DEPENDENT THYMIDYLATE SYNTHASE"/>
    <property type="match status" value="1"/>
</dbReference>
<dbReference type="GO" id="GO:0070402">
    <property type="term" value="F:NADPH binding"/>
    <property type="evidence" value="ECO:0007669"/>
    <property type="project" value="TreeGrafter"/>
</dbReference>
<name>A0A6L5XJF9_9BACT</name>
<dbReference type="InterPro" id="IPR003669">
    <property type="entry name" value="Thymidylate_synthase_ThyX"/>
</dbReference>
<dbReference type="Proteomes" id="UP000477488">
    <property type="component" value="Unassembled WGS sequence"/>
</dbReference>
<sequence length="266" mass="29911">MLEEKYTGNGKVLLLAGGGRIYTDLAARFVRSERELEDIVASPYSRQIVKNILSSGHRAALEFDFFLFGVEGYSRVTEAQLVRKRLASYLIKSGRAELNGKRRFSVVYPREVAEFSAPVALPGGGTATLSGRDLADLTRQWYEAGLEAGLPEENLRYLKPQATEFKAIIGMNAHALLDWFAIRCCRNAQHEIRDLAWKMLRLCRQAAPDLFEGAGPNCVQLGYCPENSLQNARCKGRIITKDEAMAVLREHGRRESPPRDDEFEQE</sequence>
<evidence type="ECO:0000313" key="1">
    <source>
        <dbReference type="EMBL" id="MSS27326.1"/>
    </source>
</evidence>